<feature type="compositionally biased region" description="Pro residues" evidence="1">
    <location>
        <begin position="95"/>
        <end position="112"/>
    </location>
</feature>
<dbReference type="AlphaFoldDB" id="A0A1X7UQ90"/>
<dbReference type="EnsemblMetazoa" id="Aqu2.1.30150_001">
    <property type="protein sequence ID" value="Aqu2.1.30150_001"/>
    <property type="gene ID" value="Aqu2.1.30150"/>
</dbReference>
<evidence type="ECO:0000256" key="1">
    <source>
        <dbReference type="SAM" id="MobiDB-lite"/>
    </source>
</evidence>
<feature type="compositionally biased region" description="Acidic residues" evidence="1">
    <location>
        <begin position="73"/>
        <end position="83"/>
    </location>
</feature>
<evidence type="ECO:0000313" key="2">
    <source>
        <dbReference type="EnsemblMetazoa" id="Aqu2.1.30150_001"/>
    </source>
</evidence>
<protein>
    <recommendedName>
        <fullName evidence="3">Tudor domain-containing protein</fullName>
    </recommendedName>
</protein>
<accession>A0A1X7UQ90</accession>
<reference evidence="2" key="1">
    <citation type="submission" date="2017-05" db="UniProtKB">
        <authorList>
            <consortium name="EnsemblMetazoa"/>
        </authorList>
    </citation>
    <scope>IDENTIFICATION</scope>
</reference>
<evidence type="ECO:0008006" key="3">
    <source>
        <dbReference type="Google" id="ProtNLM"/>
    </source>
</evidence>
<dbReference type="CDD" id="cd04508">
    <property type="entry name" value="Tudor_SF"/>
    <property type="match status" value="1"/>
</dbReference>
<dbReference type="Gene3D" id="2.30.30.140">
    <property type="match status" value="1"/>
</dbReference>
<sequence>MQQKQSIPEKKVKSFMVGDKVFARAYSGQNKWIPATVTDVTGPVSYVVSLADDSIMRRHIDQLRPRTSKDDDVSMDIIEDNDIDNQGPYCTRSPIEPPPRNPTPPPVSPPVATPSALIIRRSSRNRRLVDRYAPVMST</sequence>
<proteinExistence type="predicted"/>
<feature type="region of interest" description="Disordered" evidence="1">
    <location>
        <begin position="65"/>
        <end position="114"/>
    </location>
</feature>
<organism evidence="2">
    <name type="scientific">Amphimedon queenslandica</name>
    <name type="common">Sponge</name>
    <dbReference type="NCBI Taxonomy" id="400682"/>
    <lineage>
        <taxon>Eukaryota</taxon>
        <taxon>Metazoa</taxon>
        <taxon>Porifera</taxon>
        <taxon>Demospongiae</taxon>
        <taxon>Heteroscleromorpha</taxon>
        <taxon>Haplosclerida</taxon>
        <taxon>Niphatidae</taxon>
        <taxon>Amphimedon</taxon>
    </lineage>
</organism>
<name>A0A1X7UQ90_AMPQE</name>
<dbReference type="InParanoid" id="A0A1X7UQ90"/>